<dbReference type="AlphaFoldDB" id="A0A542EIJ0"/>
<feature type="region of interest" description="Disordered" evidence="1">
    <location>
        <begin position="1"/>
        <end position="22"/>
    </location>
</feature>
<proteinExistence type="predicted"/>
<organism evidence="2 3">
    <name type="scientific">Yimella lutea</name>
    <dbReference type="NCBI Taxonomy" id="587872"/>
    <lineage>
        <taxon>Bacteria</taxon>
        <taxon>Bacillati</taxon>
        <taxon>Actinomycetota</taxon>
        <taxon>Actinomycetes</taxon>
        <taxon>Micrococcales</taxon>
        <taxon>Dermacoccaceae</taxon>
        <taxon>Yimella</taxon>
    </lineage>
</organism>
<comment type="caution">
    <text evidence="2">The sequence shown here is derived from an EMBL/GenBank/DDBJ whole genome shotgun (WGS) entry which is preliminary data.</text>
</comment>
<evidence type="ECO:0000313" key="3">
    <source>
        <dbReference type="Proteomes" id="UP000320806"/>
    </source>
</evidence>
<keyword evidence="3" id="KW-1185">Reference proteome</keyword>
<dbReference type="EMBL" id="VFMO01000001">
    <property type="protein sequence ID" value="TQJ15145.1"/>
    <property type="molecule type" value="Genomic_DNA"/>
</dbReference>
<evidence type="ECO:0000313" key="2">
    <source>
        <dbReference type="EMBL" id="TQJ15145.1"/>
    </source>
</evidence>
<gene>
    <name evidence="2" type="ORF">FB459_2674</name>
</gene>
<name>A0A542EIJ0_9MICO</name>
<accession>A0A542EIJ0</accession>
<dbReference type="RefSeq" id="WP_141928799.1">
    <property type="nucleotide sequence ID" value="NZ_BAABCI010000020.1"/>
</dbReference>
<sequence>MALVSSLPAAPSEHHVDSSGLDRLADLLQDPERDKPVVIMSRRRSGETSIPPQRVIEVLGDLAHVRVLASFDTGWDLDRIGPQWTECLSSQWSAAKAAV</sequence>
<dbReference type="Proteomes" id="UP000320806">
    <property type="component" value="Unassembled WGS sequence"/>
</dbReference>
<evidence type="ECO:0000256" key="1">
    <source>
        <dbReference type="SAM" id="MobiDB-lite"/>
    </source>
</evidence>
<protein>
    <submittedName>
        <fullName evidence="2">Uncharacterized protein</fullName>
    </submittedName>
</protein>
<reference evidence="2 3" key="1">
    <citation type="submission" date="2019-06" db="EMBL/GenBank/DDBJ databases">
        <title>Sequencing the genomes of 1000 actinobacteria strains.</title>
        <authorList>
            <person name="Klenk H.-P."/>
        </authorList>
    </citation>
    <scope>NUCLEOTIDE SEQUENCE [LARGE SCALE GENOMIC DNA]</scope>
    <source>
        <strain evidence="2 3">DSM 19828</strain>
    </source>
</reference>